<dbReference type="SUPFAM" id="SSF54523">
    <property type="entry name" value="Pili subunits"/>
    <property type="match status" value="1"/>
</dbReference>
<reference evidence="2 3" key="1">
    <citation type="submission" date="2024-04" db="EMBL/GenBank/DDBJ databases">
        <title>Draft genome sequence of Thalassolituus maritimus NBRC 116585.</title>
        <authorList>
            <person name="Miyakawa T."/>
            <person name="Kusuya Y."/>
            <person name="Miura T."/>
        </authorList>
    </citation>
    <scope>NUCLEOTIDE SEQUENCE [LARGE SCALE GENOMIC DNA]</scope>
    <source>
        <strain evidence="2 3">5NW40-0001</strain>
    </source>
</reference>
<name>A0ABP9ZWB7_9GAMM</name>
<dbReference type="InterPro" id="IPR045584">
    <property type="entry name" value="Pilin-like"/>
</dbReference>
<evidence type="ECO:0000313" key="2">
    <source>
        <dbReference type="EMBL" id="GAA6144436.1"/>
    </source>
</evidence>
<evidence type="ECO:0000313" key="3">
    <source>
        <dbReference type="Proteomes" id="UP001481413"/>
    </source>
</evidence>
<dbReference type="Pfam" id="PF07963">
    <property type="entry name" value="N_methyl"/>
    <property type="match status" value="1"/>
</dbReference>
<gene>
    <name evidence="2" type="ORF">NBRC116585_05530</name>
</gene>
<sequence>MRKLRGFTLVEMIMVITLIAIISVSASSLFLNTDRYSTIAAREQLVSVAILAQKRALANAVSATPVTLTVSQTASDWLYSVSQGTTDFGTREATRSGASLAVNGTTLNNGGSVSVSFDINAETSAQNQFVFSGGNTHVLCISASGFAYIGNCQP</sequence>
<dbReference type="Proteomes" id="UP001481413">
    <property type="component" value="Unassembled WGS sequence"/>
</dbReference>
<keyword evidence="1" id="KW-1133">Transmembrane helix</keyword>
<keyword evidence="3" id="KW-1185">Reference proteome</keyword>
<accession>A0ABP9ZWB7</accession>
<keyword evidence="1" id="KW-0472">Membrane</keyword>
<dbReference type="NCBIfam" id="TIGR02532">
    <property type="entry name" value="IV_pilin_GFxxxE"/>
    <property type="match status" value="1"/>
</dbReference>
<feature type="transmembrane region" description="Helical" evidence="1">
    <location>
        <begin position="12"/>
        <end position="31"/>
    </location>
</feature>
<dbReference type="InterPro" id="IPR012902">
    <property type="entry name" value="N_methyl_site"/>
</dbReference>
<comment type="caution">
    <text evidence="2">The sequence shown here is derived from an EMBL/GenBank/DDBJ whole genome shotgun (WGS) entry which is preliminary data.</text>
</comment>
<dbReference type="PROSITE" id="PS00409">
    <property type="entry name" value="PROKAR_NTER_METHYL"/>
    <property type="match status" value="1"/>
</dbReference>
<evidence type="ECO:0008006" key="4">
    <source>
        <dbReference type="Google" id="ProtNLM"/>
    </source>
</evidence>
<organism evidence="2 3">
    <name type="scientific">Thalassolituus maritimus</name>
    <dbReference type="NCBI Taxonomy" id="484498"/>
    <lineage>
        <taxon>Bacteria</taxon>
        <taxon>Pseudomonadati</taxon>
        <taxon>Pseudomonadota</taxon>
        <taxon>Gammaproteobacteria</taxon>
        <taxon>Oceanospirillales</taxon>
        <taxon>Oceanospirillaceae</taxon>
        <taxon>Thalassolituus</taxon>
    </lineage>
</organism>
<keyword evidence="1" id="KW-0812">Transmembrane</keyword>
<proteinExistence type="predicted"/>
<protein>
    <recommendedName>
        <fullName evidence="4">MSHA pilin protein MshC</fullName>
    </recommendedName>
</protein>
<evidence type="ECO:0000256" key="1">
    <source>
        <dbReference type="SAM" id="Phobius"/>
    </source>
</evidence>
<dbReference type="EMBL" id="BAABWH010000001">
    <property type="protein sequence ID" value="GAA6144436.1"/>
    <property type="molecule type" value="Genomic_DNA"/>
</dbReference>
<dbReference type="RefSeq" id="WP_353293364.1">
    <property type="nucleotide sequence ID" value="NZ_BAABWH010000001.1"/>
</dbReference>
<dbReference type="Gene3D" id="3.30.700.10">
    <property type="entry name" value="Glycoprotein, Type 4 Pilin"/>
    <property type="match status" value="1"/>
</dbReference>